<feature type="transmembrane region" description="Helical" evidence="1">
    <location>
        <begin position="21"/>
        <end position="42"/>
    </location>
</feature>
<sequence>MTDISILPEERGAQRFIGRGALLFVLIVGLLPNLFFLLVMPFFIAERLITPMLYVTAAIAALFLPRFAVYALFFIIAVIDLCLIVMVAFHLPLALAIDSVRYMATIDVSASSFYVAVISINLALALVSAWLFDRTRTEIRLASPLPVLLVALSLMAADFHFNFHYFPKSTSVFDSADSQNGLSADAVAARGGKLLIVMVEELGAFADPAEKKILSSKLEKAASHAGYTFSSGTTPYSGSTTGAASRELCGRWGDHRDYIAGAHTDNCLPKLLRERGYETVAYHGYTSDMFERHTWYPNIGFSEFHSMETMIRDAPMLAARRCGSVFLGLCDSDVGALVHSRLLEPGDKPKFVYWLTLNSHVPFVAKDRGALGCRTGNSPITNATVCELTELWGDVFDAIAVIAADTRLLPTDILVVGDHHTPLWERAAKDRFTLGLVDWYMLRKAS</sequence>
<keyword evidence="1" id="KW-0472">Membrane</keyword>
<dbReference type="Pfam" id="PF00884">
    <property type="entry name" value="Sulfatase"/>
    <property type="match status" value="1"/>
</dbReference>
<dbReference type="EMBL" id="JAKVIN010000004">
    <property type="protein sequence ID" value="MCJ8149868.1"/>
    <property type="molecule type" value="Genomic_DNA"/>
</dbReference>
<feature type="transmembrane region" description="Helical" evidence="1">
    <location>
        <begin position="144"/>
        <end position="163"/>
    </location>
</feature>
<evidence type="ECO:0000313" key="4">
    <source>
        <dbReference type="Proteomes" id="UP001201844"/>
    </source>
</evidence>
<protein>
    <submittedName>
        <fullName evidence="3">Sulfatase-like hydrolase/transferase</fullName>
    </submittedName>
</protein>
<keyword evidence="1" id="KW-0812">Transmembrane</keyword>
<feature type="domain" description="Sulfatase N-terminal" evidence="2">
    <location>
        <begin position="216"/>
        <end position="368"/>
    </location>
</feature>
<dbReference type="Proteomes" id="UP001201844">
    <property type="component" value="Unassembled WGS sequence"/>
</dbReference>
<feature type="transmembrane region" description="Helical" evidence="1">
    <location>
        <begin position="113"/>
        <end position="132"/>
    </location>
</feature>
<name>A0ABT0CMN3_9HYPH</name>
<feature type="transmembrane region" description="Helical" evidence="1">
    <location>
        <begin position="48"/>
        <end position="64"/>
    </location>
</feature>
<keyword evidence="1" id="KW-1133">Transmembrane helix</keyword>
<evidence type="ECO:0000256" key="1">
    <source>
        <dbReference type="SAM" id="Phobius"/>
    </source>
</evidence>
<dbReference type="InterPro" id="IPR017850">
    <property type="entry name" value="Alkaline_phosphatase_core_sf"/>
</dbReference>
<comment type="caution">
    <text evidence="3">The sequence shown here is derived from an EMBL/GenBank/DDBJ whole genome shotgun (WGS) entry which is preliminary data.</text>
</comment>
<dbReference type="InterPro" id="IPR000917">
    <property type="entry name" value="Sulfatase_N"/>
</dbReference>
<keyword evidence="4" id="KW-1185">Reference proteome</keyword>
<organism evidence="3 4">
    <name type="scientific">Shinella sedimenti</name>
    <dbReference type="NCBI Taxonomy" id="2919913"/>
    <lineage>
        <taxon>Bacteria</taxon>
        <taxon>Pseudomonadati</taxon>
        <taxon>Pseudomonadota</taxon>
        <taxon>Alphaproteobacteria</taxon>
        <taxon>Hyphomicrobiales</taxon>
        <taxon>Rhizobiaceae</taxon>
        <taxon>Shinella</taxon>
    </lineage>
</organism>
<dbReference type="RefSeq" id="WP_241601126.1">
    <property type="nucleotide sequence ID" value="NZ_JAKVIN010000004.1"/>
</dbReference>
<reference evidence="3 4" key="1">
    <citation type="submission" date="2022-02" db="EMBL/GenBank/DDBJ databases">
        <title>Shinella B3.7 sp. nov., isolated from Sediment (Zhairuo Island).</title>
        <authorList>
            <person name="Chen G."/>
        </authorList>
    </citation>
    <scope>NUCLEOTIDE SEQUENCE [LARGE SCALE GENOMIC DNA]</scope>
    <source>
        <strain evidence="3 4">B3.7</strain>
    </source>
</reference>
<proteinExistence type="predicted"/>
<dbReference type="SUPFAM" id="SSF53649">
    <property type="entry name" value="Alkaline phosphatase-like"/>
    <property type="match status" value="1"/>
</dbReference>
<evidence type="ECO:0000313" key="3">
    <source>
        <dbReference type="EMBL" id="MCJ8149868.1"/>
    </source>
</evidence>
<evidence type="ECO:0000259" key="2">
    <source>
        <dbReference type="Pfam" id="PF00884"/>
    </source>
</evidence>
<feature type="transmembrane region" description="Helical" evidence="1">
    <location>
        <begin position="71"/>
        <end position="93"/>
    </location>
</feature>
<accession>A0ABT0CMN3</accession>
<dbReference type="Gene3D" id="3.40.720.10">
    <property type="entry name" value="Alkaline Phosphatase, subunit A"/>
    <property type="match status" value="1"/>
</dbReference>
<gene>
    <name evidence="3" type="ORF">MKI86_12030</name>
</gene>